<evidence type="ECO:0000313" key="3">
    <source>
        <dbReference type="EMBL" id="RFT05619.1"/>
    </source>
</evidence>
<comment type="caution">
    <text evidence="3">The sequence shown here is derived from an EMBL/GenBank/DDBJ whole genome shotgun (WGS) entry which is preliminary data.</text>
</comment>
<protein>
    <submittedName>
        <fullName evidence="3">Ferrous iron transport protein A</fullName>
    </submittedName>
</protein>
<evidence type="ECO:0000259" key="2">
    <source>
        <dbReference type="SMART" id="SM00899"/>
    </source>
</evidence>
<organism evidence="3 4">
    <name type="scientific">Evtepia gabavorous</name>
    <dbReference type="NCBI Taxonomy" id="2211183"/>
    <lineage>
        <taxon>Bacteria</taxon>
        <taxon>Bacillati</taxon>
        <taxon>Bacillota</taxon>
        <taxon>Clostridia</taxon>
        <taxon>Eubacteriales</taxon>
        <taxon>Evtepia</taxon>
    </lineage>
</organism>
<dbReference type="EMBL" id="QQRQ01000041">
    <property type="protein sequence ID" value="RFT05619.1"/>
    <property type="molecule type" value="Genomic_DNA"/>
</dbReference>
<evidence type="ECO:0000256" key="1">
    <source>
        <dbReference type="ARBA" id="ARBA00023004"/>
    </source>
</evidence>
<dbReference type="InterPro" id="IPR007167">
    <property type="entry name" value="Fe-transptr_FeoA-like"/>
</dbReference>
<dbReference type="PANTHER" id="PTHR42954">
    <property type="entry name" value="FE(2+) TRANSPORT PROTEIN A"/>
    <property type="match status" value="1"/>
</dbReference>
<dbReference type="GeneID" id="97996392"/>
<sequence>MTLDQGKVGQVYTVTRVGGQGAARRRLLDFGVLPGTVVEIIRAAPLGDPVELRLRGYTLTLRRADGAQVTVEPGRQLRREEGRDWIW</sequence>
<dbReference type="Proteomes" id="UP000260649">
    <property type="component" value="Unassembled WGS sequence"/>
</dbReference>
<dbReference type="AlphaFoldDB" id="A0A3E2B0V8"/>
<dbReference type="InterPro" id="IPR008988">
    <property type="entry name" value="Transcriptional_repressor_C"/>
</dbReference>
<dbReference type="RefSeq" id="WP_021919832.1">
    <property type="nucleotide sequence ID" value="NZ_CAKXKJ010000018.1"/>
</dbReference>
<dbReference type="Pfam" id="PF04023">
    <property type="entry name" value="FeoA"/>
    <property type="match status" value="1"/>
</dbReference>
<accession>A0A3E2B0V8</accession>
<dbReference type="OrthoDB" id="9811076at2"/>
<dbReference type="InterPro" id="IPR052713">
    <property type="entry name" value="FeoA"/>
</dbReference>
<proteinExistence type="predicted"/>
<dbReference type="GO" id="GO:0046914">
    <property type="term" value="F:transition metal ion binding"/>
    <property type="evidence" value="ECO:0007669"/>
    <property type="project" value="InterPro"/>
</dbReference>
<dbReference type="PANTHER" id="PTHR42954:SF2">
    <property type="entry name" value="FE(2+) TRANSPORT PROTEIN A"/>
    <property type="match status" value="1"/>
</dbReference>
<evidence type="ECO:0000313" key="4">
    <source>
        <dbReference type="Proteomes" id="UP000260649"/>
    </source>
</evidence>
<dbReference type="SMART" id="SM00899">
    <property type="entry name" value="FeoA"/>
    <property type="match status" value="1"/>
</dbReference>
<dbReference type="InterPro" id="IPR038157">
    <property type="entry name" value="FeoA_core_dom"/>
</dbReference>
<dbReference type="Gene3D" id="2.30.30.90">
    <property type="match status" value="1"/>
</dbReference>
<dbReference type="SUPFAM" id="SSF50037">
    <property type="entry name" value="C-terminal domain of transcriptional repressors"/>
    <property type="match status" value="1"/>
</dbReference>
<reference evidence="3 4" key="1">
    <citation type="submission" date="2018-07" db="EMBL/GenBank/DDBJ databases">
        <title>GABA Modulating Bacteria of the Human Gut Microbiota.</title>
        <authorList>
            <person name="Strandwitz P."/>
            <person name="Kim K.H."/>
            <person name="Terekhova D."/>
            <person name="Liu J.K."/>
            <person name="Sharma A."/>
            <person name="Levering J."/>
            <person name="Mcdonald D."/>
            <person name="Dietrich D."/>
            <person name="Ramadhar T.R."/>
            <person name="Lekbua A."/>
            <person name="Mroue N."/>
            <person name="Liston C."/>
            <person name="Stewart E.J."/>
            <person name="Dubin M.J."/>
            <person name="Zengler K."/>
            <person name="Knight R."/>
            <person name="Gilbert J.A."/>
            <person name="Clardy J."/>
            <person name="Lewis K."/>
        </authorList>
    </citation>
    <scope>NUCLEOTIDE SEQUENCE [LARGE SCALE GENOMIC DNA]</scope>
    <source>
        <strain evidence="3 4">KLE1738</strain>
    </source>
</reference>
<name>A0A3E2B0V8_9FIRM</name>
<keyword evidence="4" id="KW-1185">Reference proteome</keyword>
<keyword evidence="1" id="KW-0408">Iron</keyword>
<feature type="domain" description="Ferrous iron transporter FeoA-like" evidence="2">
    <location>
        <begin position="1"/>
        <end position="73"/>
    </location>
</feature>
<gene>
    <name evidence="3" type="ORF">DV520_11685</name>
</gene>